<feature type="region of interest" description="Disordered" evidence="1">
    <location>
        <begin position="1"/>
        <end position="25"/>
    </location>
</feature>
<sequence length="92" mass="10417">MHPFPLGSSTEEHIQDNHSTRTEHATRHLLTSVGGLPIRRNQRSDQFYMENGVRQVQVSQDWSGSYPCTALSACVFPAPGLLSFPWSDRNLY</sequence>
<evidence type="ECO:0000313" key="2">
    <source>
        <dbReference type="EMBL" id="OCT66753.1"/>
    </source>
</evidence>
<accession>A0A974H6J9</accession>
<dbReference type="Proteomes" id="UP000694892">
    <property type="component" value="Chromosome 8S"/>
</dbReference>
<feature type="compositionally biased region" description="Basic and acidic residues" evidence="1">
    <location>
        <begin position="10"/>
        <end position="25"/>
    </location>
</feature>
<evidence type="ECO:0000256" key="1">
    <source>
        <dbReference type="SAM" id="MobiDB-lite"/>
    </source>
</evidence>
<name>A0A974H6J9_XENLA</name>
<dbReference type="EMBL" id="CM004481">
    <property type="protein sequence ID" value="OCT66753.1"/>
    <property type="molecule type" value="Genomic_DNA"/>
</dbReference>
<proteinExistence type="predicted"/>
<evidence type="ECO:0000313" key="3">
    <source>
        <dbReference type="Proteomes" id="UP000694892"/>
    </source>
</evidence>
<protein>
    <submittedName>
        <fullName evidence="2">Uncharacterized protein</fullName>
    </submittedName>
</protein>
<gene>
    <name evidence="2" type="ORF">XELAEV_18043004mg</name>
</gene>
<organism evidence="2 3">
    <name type="scientific">Xenopus laevis</name>
    <name type="common">African clawed frog</name>
    <dbReference type="NCBI Taxonomy" id="8355"/>
    <lineage>
        <taxon>Eukaryota</taxon>
        <taxon>Metazoa</taxon>
        <taxon>Chordata</taxon>
        <taxon>Craniata</taxon>
        <taxon>Vertebrata</taxon>
        <taxon>Euteleostomi</taxon>
        <taxon>Amphibia</taxon>
        <taxon>Batrachia</taxon>
        <taxon>Anura</taxon>
        <taxon>Pipoidea</taxon>
        <taxon>Pipidae</taxon>
        <taxon>Xenopodinae</taxon>
        <taxon>Xenopus</taxon>
        <taxon>Xenopus</taxon>
    </lineage>
</organism>
<dbReference type="AlphaFoldDB" id="A0A974H6J9"/>
<reference evidence="3" key="1">
    <citation type="journal article" date="2016" name="Nature">
        <title>Genome evolution in the allotetraploid frog Xenopus laevis.</title>
        <authorList>
            <person name="Session A.M."/>
            <person name="Uno Y."/>
            <person name="Kwon T."/>
            <person name="Chapman J.A."/>
            <person name="Toyoda A."/>
            <person name="Takahashi S."/>
            <person name="Fukui A."/>
            <person name="Hikosaka A."/>
            <person name="Suzuki A."/>
            <person name="Kondo M."/>
            <person name="van Heeringen S.J."/>
            <person name="Quigley I."/>
            <person name="Heinz S."/>
            <person name="Ogino H."/>
            <person name="Ochi H."/>
            <person name="Hellsten U."/>
            <person name="Lyons J.B."/>
            <person name="Simakov O."/>
            <person name="Putnam N."/>
            <person name="Stites J."/>
            <person name="Kuroki Y."/>
            <person name="Tanaka T."/>
            <person name="Michiue T."/>
            <person name="Watanabe M."/>
            <person name="Bogdanovic O."/>
            <person name="Lister R."/>
            <person name="Georgiou G."/>
            <person name="Paranjpe S.S."/>
            <person name="van Kruijsbergen I."/>
            <person name="Shu S."/>
            <person name="Carlson J."/>
            <person name="Kinoshita T."/>
            <person name="Ohta Y."/>
            <person name="Mawaribuchi S."/>
            <person name="Jenkins J."/>
            <person name="Grimwood J."/>
            <person name="Schmutz J."/>
            <person name="Mitros T."/>
            <person name="Mozaffari S.V."/>
            <person name="Suzuki Y."/>
            <person name="Haramoto Y."/>
            <person name="Yamamoto T.S."/>
            <person name="Takagi C."/>
            <person name="Heald R."/>
            <person name="Miller K."/>
            <person name="Haudenschild C."/>
            <person name="Kitzman J."/>
            <person name="Nakayama T."/>
            <person name="Izutsu Y."/>
            <person name="Robert J."/>
            <person name="Fortriede J."/>
            <person name="Burns K."/>
            <person name="Lotay V."/>
            <person name="Karimi K."/>
            <person name="Yasuoka Y."/>
            <person name="Dichmann D.S."/>
            <person name="Flajnik M.F."/>
            <person name="Houston D.W."/>
            <person name="Shendure J."/>
            <person name="DuPasquier L."/>
            <person name="Vize P.D."/>
            <person name="Zorn A.M."/>
            <person name="Ito M."/>
            <person name="Marcotte E.M."/>
            <person name="Wallingford J.B."/>
            <person name="Ito Y."/>
            <person name="Asashima M."/>
            <person name="Ueno N."/>
            <person name="Matsuda Y."/>
            <person name="Veenstra G.J."/>
            <person name="Fujiyama A."/>
            <person name="Harland R.M."/>
            <person name="Taira M."/>
            <person name="Rokhsar D.S."/>
        </authorList>
    </citation>
    <scope>NUCLEOTIDE SEQUENCE [LARGE SCALE GENOMIC DNA]</scope>
    <source>
        <strain evidence="3">J</strain>
    </source>
</reference>